<evidence type="ECO:0000313" key="3">
    <source>
        <dbReference type="Proteomes" id="UP001151760"/>
    </source>
</evidence>
<reference evidence="2" key="2">
    <citation type="submission" date="2022-01" db="EMBL/GenBank/DDBJ databases">
        <authorList>
            <person name="Yamashiro T."/>
            <person name="Shiraishi A."/>
            <person name="Satake H."/>
            <person name="Nakayama K."/>
        </authorList>
    </citation>
    <scope>NUCLEOTIDE SEQUENCE</scope>
</reference>
<name>A0ABQ5DM38_9ASTR</name>
<feature type="region of interest" description="Disordered" evidence="1">
    <location>
        <begin position="208"/>
        <end position="229"/>
    </location>
</feature>
<dbReference type="EMBL" id="BQNB010015282">
    <property type="protein sequence ID" value="GJT38144.1"/>
    <property type="molecule type" value="Genomic_DNA"/>
</dbReference>
<keyword evidence="3" id="KW-1185">Reference proteome</keyword>
<gene>
    <name evidence="2" type="ORF">Tco_0938009</name>
</gene>
<accession>A0ABQ5DM38</accession>
<organism evidence="2 3">
    <name type="scientific">Tanacetum coccineum</name>
    <dbReference type="NCBI Taxonomy" id="301880"/>
    <lineage>
        <taxon>Eukaryota</taxon>
        <taxon>Viridiplantae</taxon>
        <taxon>Streptophyta</taxon>
        <taxon>Embryophyta</taxon>
        <taxon>Tracheophyta</taxon>
        <taxon>Spermatophyta</taxon>
        <taxon>Magnoliopsida</taxon>
        <taxon>eudicotyledons</taxon>
        <taxon>Gunneridae</taxon>
        <taxon>Pentapetalae</taxon>
        <taxon>asterids</taxon>
        <taxon>campanulids</taxon>
        <taxon>Asterales</taxon>
        <taxon>Asteraceae</taxon>
        <taxon>Asteroideae</taxon>
        <taxon>Anthemideae</taxon>
        <taxon>Anthemidinae</taxon>
        <taxon>Tanacetum</taxon>
    </lineage>
</organism>
<evidence type="ECO:0000313" key="2">
    <source>
        <dbReference type="EMBL" id="GJT38144.1"/>
    </source>
</evidence>
<protein>
    <submittedName>
        <fullName evidence="2">Uncharacterized protein</fullName>
    </submittedName>
</protein>
<dbReference type="Proteomes" id="UP001151760">
    <property type="component" value="Unassembled WGS sequence"/>
</dbReference>
<reference evidence="2" key="1">
    <citation type="journal article" date="2022" name="Int. J. Mol. Sci.">
        <title>Draft Genome of Tanacetum Coccineum: Genomic Comparison of Closely Related Tanacetum-Family Plants.</title>
        <authorList>
            <person name="Yamashiro T."/>
            <person name="Shiraishi A."/>
            <person name="Nakayama K."/>
            <person name="Satake H."/>
        </authorList>
    </citation>
    <scope>NUCLEOTIDE SEQUENCE</scope>
</reference>
<sequence>MKELKNKGGNLFDEKSVAERLRDVTGNSENVSVLKSTSDRYGHSVSRVGLSLFEGEQRCTDILNRNDCNLQDCAVWMYELLAKLNPIIPILMASVQREHAFRVYNLATKKVEENLHVKFLENKPNVAGKRPTWLFDLDYLTDSMNYQPVTVENKVNKTAGPKEANHSACTQDKLVAGNSELDDESAQEHCVLPIWSSYTSTTKSSEVKFGGEKPIEDAGSKTNEEPEEQVDQVFLEELERLKRQEKDANDAVEALRMEFARNIEDLLLQVVAGKPVNISEASIRSALLFDDADGIDSLNNQAIFDAIQLMGSYDENQLLCVESAKSTQYRGSGDNLLGHTSSTIGSSHRFPGGRGALAALPGLVGRGLVAQGGQMVSGEDSMVL</sequence>
<proteinExistence type="predicted"/>
<comment type="caution">
    <text evidence="2">The sequence shown here is derived from an EMBL/GenBank/DDBJ whole genome shotgun (WGS) entry which is preliminary data.</text>
</comment>
<feature type="compositionally biased region" description="Basic and acidic residues" evidence="1">
    <location>
        <begin position="208"/>
        <end position="224"/>
    </location>
</feature>
<evidence type="ECO:0000256" key="1">
    <source>
        <dbReference type="SAM" id="MobiDB-lite"/>
    </source>
</evidence>